<dbReference type="AlphaFoldDB" id="A0A139IDK2"/>
<protein>
    <submittedName>
        <fullName evidence="2">Uncharacterized protein</fullName>
    </submittedName>
</protein>
<feature type="compositionally biased region" description="Gly residues" evidence="1">
    <location>
        <begin position="19"/>
        <end position="33"/>
    </location>
</feature>
<sequence length="61" mass="5725">MCRGVANPGLWPCSHSSGAGAGAGADTGAGAGADAGADADADADDVQPLAARKEGLDLEAD</sequence>
<reference evidence="2 3" key="1">
    <citation type="submission" date="2015-07" db="EMBL/GenBank/DDBJ databases">
        <title>Comparative genomics of the Sigatoka disease complex on banana suggests a link between parallel evolutionary changes in Pseudocercospora fijiensis and Pseudocercospora eumusae and increased virulence on the banana host.</title>
        <authorList>
            <person name="Chang T.-C."/>
            <person name="Salvucci A."/>
            <person name="Crous P.W."/>
            <person name="Stergiopoulos I."/>
        </authorList>
    </citation>
    <scope>NUCLEOTIDE SEQUENCE [LARGE SCALE GENOMIC DNA]</scope>
    <source>
        <strain evidence="2 3">CBS 116634</strain>
    </source>
</reference>
<dbReference type="EMBL" id="LFZO01000143">
    <property type="protein sequence ID" value="KXT12686.1"/>
    <property type="molecule type" value="Genomic_DNA"/>
</dbReference>
<comment type="caution">
    <text evidence="2">The sequence shown here is derived from an EMBL/GenBank/DDBJ whole genome shotgun (WGS) entry which is preliminary data.</text>
</comment>
<proteinExistence type="predicted"/>
<feature type="compositionally biased region" description="Basic and acidic residues" evidence="1">
    <location>
        <begin position="51"/>
        <end position="61"/>
    </location>
</feature>
<evidence type="ECO:0000313" key="3">
    <source>
        <dbReference type="Proteomes" id="UP000073492"/>
    </source>
</evidence>
<dbReference type="Proteomes" id="UP000073492">
    <property type="component" value="Unassembled WGS sequence"/>
</dbReference>
<keyword evidence="3" id="KW-1185">Reference proteome</keyword>
<gene>
    <name evidence="2" type="ORF">AC579_3291</name>
</gene>
<organism evidence="2 3">
    <name type="scientific">Pseudocercospora musae</name>
    <dbReference type="NCBI Taxonomy" id="113226"/>
    <lineage>
        <taxon>Eukaryota</taxon>
        <taxon>Fungi</taxon>
        <taxon>Dikarya</taxon>
        <taxon>Ascomycota</taxon>
        <taxon>Pezizomycotina</taxon>
        <taxon>Dothideomycetes</taxon>
        <taxon>Dothideomycetidae</taxon>
        <taxon>Mycosphaerellales</taxon>
        <taxon>Mycosphaerellaceae</taxon>
        <taxon>Pseudocercospora</taxon>
    </lineage>
</organism>
<name>A0A139IDK2_9PEZI</name>
<evidence type="ECO:0000256" key="1">
    <source>
        <dbReference type="SAM" id="MobiDB-lite"/>
    </source>
</evidence>
<feature type="region of interest" description="Disordered" evidence="1">
    <location>
        <begin position="1"/>
        <end position="61"/>
    </location>
</feature>
<evidence type="ECO:0000313" key="2">
    <source>
        <dbReference type="EMBL" id="KXT12686.1"/>
    </source>
</evidence>
<accession>A0A139IDK2</accession>